<keyword evidence="1" id="KW-0812">Transmembrane</keyword>
<dbReference type="OrthoDB" id="1451346at2"/>
<keyword evidence="1" id="KW-0472">Membrane</keyword>
<accession>A0A2S7WEQ5</accession>
<comment type="caution">
    <text evidence="2">The sequence shown here is derived from an EMBL/GenBank/DDBJ whole genome shotgun (WGS) entry which is preliminary data.</text>
</comment>
<keyword evidence="1" id="KW-1133">Transmembrane helix</keyword>
<feature type="transmembrane region" description="Helical" evidence="1">
    <location>
        <begin position="97"/>
        <end position="123"/>
    </location>
</feature>
<evidence type="ECO:0008006" key="4">
    <source>
        <dbReference type="Google" id="ProtNLM"/>
    </source>
</evidence>
<name>A0A2S7WEQ5_9FLAO</name>
<dbReference type="AlphaFoldDB" id="A0A2S7WEQ5"/>
<dbReference type="Proteomes" id="UP000237608">
    <property type="component" value="Unassembled WGS sequence"/>
</dbReference>
<evidence type="ECO:0000313" key="2">
    <source>
        <dbReference type="EMBL" id="PQJ75732.1"/>
    </source>
</evidence>
<organism evidence="2 3">
    <name type="scientific">Polaribacter gangjinensis</name>
    <dbReference type="NCBI Taxonomy" id="574710"/>
    <lineage>
        <taxon>Bacteria</taxon>
        <taxon>Pseudomonadati</taxon>
        <taxon>Bacteroidota</taxon>
        <taxon>Flavobacteriia</taxon>
        <taxon>Flavobacteriales</taxon>
        <taxon>Flavobacteriaceae</taxon>
    </lineage>
</organism>
<gene>
    <name evidence="2" type="ORF">BTO13_11075</name>
</gene>
<dbReference type="EMBL" id="MSCL01000001">
    <property type="protein sequence ID" value="PQJ75732.1"/>
    <property type="molecule type" value="Genomic_DNA"/>
</dbReference>
<sequence length="176" mass="20604">MDNVTKLLIEKRNAELFLRPRFSIDLDETSDVVIQRFSDIFKNKKTDCRGVLVDQHIFMSVPKKDEHFWSPQLHLEFISKENNTTEMKGLFGPKPQVWTFFMFIHFVVGGLFLISATMLYSKISLKEPFTFPLMMVIVLPIIWIMLYFLGTIGKDTGKPQIKYLHDVMIQIITNQL</sequence>
<dbReference type="RefSeq" id="WP_105046884.1">
    <property type="nucleotide sequence ID" value="NZ_CP150662.1"/>
</dbReference>
<reference evidence="2 3" key="1">
    <citation type="submission" date="2016-12" db="EMBL/GenBank/DDBJ databases">
        <title>Trade-off between light-utilization and light-protection in marine flavobacteria.</title>
        <authorList>
            <person name="Kumagai Y."/>
            <person name="Yoshizawa S."/>
            <person name="Kogure K."/>
            <person name="Iwasaki W."/>
        </authorList>
    </citation>
    <scope>NUCLEOTIDE SEQUENCE [LARGE SCALE GENOMIC DNA]</scope>
    <source>
        <strain evidence="2 3">KCTC 22729</strain>
    </source>
</reference>
<proteinExistence type="predicted"/>
<evidence type="ECO:0000256" key="1">
    <source>
        <dbReference type="SAM" id="Phobius"/>
    </source>
</evidence>
<keyword evidence="3" id="KW-1185">Reference proteome</keyword>
<feature type="transmembrane region" description="Helical" evidence="1">
    <location>
        <begin position="129"/>
        <end position="149"/>
    </location>
</feature>
<evidence type="ECO:0000313" key="3">
    <source>
        <dbReference type="Proteomes" id="UP000237608"/>
    </source>
</evidence>
<protein>
    <recommendedName>
        <fullName evidence="4">GTP-binding protein</fullName>
    </recommendedName>
</protein>